<dbReference type="Gene3D" id="3.55.40.20">
    <property type="entry name" value="Iron/manganese superoxide dismutase, C-terminal domain"/>
    <property type="match status" value="1"/>
</dbReference>
<dbReference type="Pfam" id="PF00081">
    <property type="entry name" value="Sod_Fe_N"/>
    <property type="match status" value="1"/>
</dbReference>
<comment type="catalytic activity">
    <reaction evidence="6">
        <text>2 superoxide + 2 H(+) = H2O2 + O2</text>
        <dbReference type="Rhea" id="RHEA:20696"/>
        <dbReference type="ChEBI" id="CHEBI:15378"/>
        <dbReference type="ChEBI" id="CHEBI:15379"/>
        <dbReference type="ChEBI" id="CHEBI:16240"/>
        <dbReference type="ChEBI" id="CHEBI:18421"/>
        <dbReference type="EC" id="1.15.1.1"/>
    </reaction>
</comment>
<dbReference type="InterPro" id="IPR019833">
    <property type="entry name" value="Mn/Fe_SOD_BS"/>
</dbReference>
<keyword evidence="4 6" id="KW-0560">Oxidoreductase</keyword>
<evidence type="ECO:0000256" key="6">
    <source>
        <dbReference type="RuleBase" id="RU000414"/>
    </source>
</evidence>
<name>B3V8Q9_PYRHA</name>
<dbReference type="InterPro" id="IPR036324">
    <property type="entry name" value="Mn/Fe_SOD_N_sf"/>
</dbReference>
<feature type="binding site" evidence="5">
    <location>
        <position position="178"/>
    </location>
    <ligand>
        <name>Mn(2+)</name>
        <dbReference type="ChEBI" id="CHEBI:29035"/>
    </ligand>
</feature>
<evidence type="ECO:0000259" key="7">
    <source>
        <dbReference type="Pfam" id="PF00081"/>
    </source>
</evidence>
<dbReference type="GO" id="GO:0046872">
    <property type="term" value="F:metal ion binding"/>
    <property type="evidence" value="ECO:0007669"/>
    <property type="project" value="UniProtKB-KW"/>
</dbReference>
<dbReference type="SUPFAM" id="SSF46609">
    <property type="entry name" value="Fe,Mn superoxide dismutase (SOD), N-terminal domain"/>
    <property type="match status" value="1"/>
</dbReference>
<dbReference type="Gene3D" id="1.10.287.990">
    <property type="entry name" value="Fe,Mn superoxide dismutase (SOD) domain"/>
    <property type="match status" value="1"/>
</dbReference>
<feature type="domain" description="Manganese/iron superoxide dismutase C-terminal" evidence="8">
    <location>
        <begin position="101"/>
        <end position="206"/>
    </location>
</feature>
<dbReference type="PRINTS" id="PR01703">
    <property type="entry name" value="MNSODISMTASE"/>
</dbReference>
<feature type="binding site" evidence="5">
    <location>
        <position position="84"/>
    </location>
    <ligand>
        <name>Mn(2+)</name>
        <dbReference type="ChEBI" id="CHEBI:29035"/>
    </ligand>
</feature>
<evidence type="ECO:0000256" key="3">
    <source>
        <dbReference type="ARBA" id="ARBA00022723"/>
    </source>
</evidence>
<reference evidence="9" key="1">
    <citation type="submission" date="2008-05" db="EMBL/GenBank/DDBJ databases">
        <title>Cloning and sequence analysis of Mn-superoxide dismutase gene from Porphyra haitanesis.</title>
        <authorList>
            <person name="Zhang X."/>
            <person name="Yang R."/>
            <person name="Cheng X."/>
        </authorList>
    </citation>
    <scope>NUCLEOTIDE SEQUENCE</scope>
</reference>
<dbReference type="GO" id="GO:0005737">
    <property type="term" value="C:cytoplasm"/>
    <property type="evidence" value="ECO:0007669"/>
    <property type="project" value="TreeGrafter"/>
</dbReference>
<dbReference type="Pfam" id="PF02777">
    <property type="entry name" value="Sod_Fe_C"/>
    <property type="match status" value="1"/>
</dbReference>
<dbReference type="AlphaFoldDB" id="B3V8Q9"/>
<keyword evidence="3 5" id="KW-0479">Metal-binding</keyword>
<organism evidence="9">
    <name type="scientific">Pyropia haitanensis</name>
    <name type="common">Red seaweed</name>
    <name type="synonym">Porphyra haitanensis</name>
    <dbReference type="NCBI Taxonomy" id="1262161"/>
    <lineage>
        <taxon>Eukaryota</taxon>
        <taxon>Rhodophyta</taxon>
        <taxon>Bangiophyceae</taxon>
        <taxon>Bangiales</taxon>
        <taxon>Bangiaceae</taxon>
        <taxon>Pyropia</taxon>
    </lineage>
</organism>
<dbReference type="PROSITE" id="PS00088">
    <property type="entry name" value="SOD_MN"/>
    <property type="match status" value="1"/>
</dbReference>
<dbReference type="InterPro" id="IPR019832">
    <property type="entry name" value="Mn/Fe_SOD_C"/>
</dbReference>
<evidence type="ECO:0000256" key="4">
    <source>
        <dbReference type="ARBA" id="ARBA00023002"/>
    </source>
</evidence>
<dbReference type="FunFam" id="3.55.40.20:FF:000001">
    <property type="entry name" value="Superoxide dismutase"/>
    <property type="match status" value="1"/>
</dbReference>
<evidence type="ECO:0000256" key="5">
    <source>
        <dbReference type="PIRSR" id="PIRSR000349-1"/>
    </source>
</evidence>
<proteinExistence type="evidence at transcript level"/>
<evidence type="ECO:0000256" key="2">
    <source>
        <dbReference type="ARBA" id="ARBA00012682"/>
    </source>
</evidence>
<comment type="function">
    <text evidence="6">Destroys radicals which are normally produced within the cells and which are toxic to biological systems.</text>
</comment>
<feature type="domain" description="Manganese/iron superoxide dismutase N-terminal" evidence="7">
    <location>
        <begin position="3"/>
        <end position="91"/>
    </location>
</feature>
<comment type="similarity">
    <text evidence="1 6">Belongs to the iron/manganese superoxide dismutase family.</text>
</comment>
<dbReference type="InterPro" id="IPR019831">
    <property type="entry name" value="Mn/Fe_SOD_N"/>
</dbReference>
<protein>
    <recommendedName>
        <fullName evidence="2 6">Superoxide dismutase</fullName>
        <ecNumber evidence="2 6">1.15.1.1</ecNumber>
    </recommendedName>
</protein>
<dbReference type="InterPro" id="IPR001189">
    <property type="entry name" value="Mn/Fe_SOD"/>
</dbReference>
<dbReference type="GO" id="GO:0004784">
    <property type="term" value="F:superoxide dismutase activity"/>
    <property type="evidence" value="ECO:0007669"/>
    <property type="project" value="UniProtKB-EC"/>
</dbReference>
<dbReference type="PANTHER" id="PTHR43595:SF2">
    <property type="entry name" value="SMALL RIBOSOMAL SUBUNIT PROTEIN MS42"/>
    <property type="match status" value="1"/>
</dbReference>
<evidence type="ECO:0000259" key="8">
    <source>
        <dbReference type="Pfam" id="PF02777"/>
    </source>
</evidence>
<dbReference type="SUPFAM" id="SSF54719">
    <property type="entry name" value="Fe,Mn superoxide dismutase (SOD), C-terminal domain"/>
    <property type="match status" value="1"/>
</dbReference>
<dbReference type="EC" id="1.15.1.1" evidence="2 6"/>
<dbReference type="EMBL" id="EU715988">
    <property type="protein sequence ID" value="ACD75820.1"/>
    <property type="molecule type" value="mRNA"/>
</dbReference>
<dbReference type="PANTHER" id="PTHR43595">
    <property type="entry name" value="37S RIBOSOMAL PROTEIN S26, MITOCHONDRIAL"/>
    <property type="match status" value="1"/>
</dbReference>
<feature type="binding site" evidence="5">
    <location>
        <position position="174"/>
    </location>
    <ligand>
        <name>Mn(2+)</name>
        <dbReference type="ChEBI" id="CHEBI:29035"/>
    </ligand>
</feature>
<accession>B3V8Q9</accession>
<feature type="binding site" evidence="5">
    <location>
        <position position="27"/>
    </location>
    <ligand>
        <name>Mn(2+)</name>
        <dbReference type="ChEBI" id="CHEBI:29035"/>
    </ligand>
</feature>
<dbReference type="InterPro" id="IPR036314">
    <property type="entry name" value="SOD_C_sf"/>
</dbReference>
<dbReference type="PIRSF" id="PIRSF000349">
    <property type="entry name" value="SODismutase"/>
    <property type="match status" value="1"/>
</dbReference>
<sequence>MAFALPPLPYAYDALEPYIDSTTMNIHHTKHLNTYVTNVNNVLAGENGGALKGLSLSAIQKEVVSLPDSIKTAVRNSGGGHWNHSFFWSVMGKTGSIAEAPTGDLKSSIESTFGSFDEMQKKFNTAAASRFGSGWAWLSVNADGQLFISSTPNQDNPLMEGIVDQPGTPILGLDVWEHAYYLKYQNRRPEYIASWWKTVDFDVIAKNYTAAKSGGLPAFDTPLA</sequence>
<evidence type="ECO:0000313" key="9">
    <source>
        <dbReference type="EMBL" id="ACD75820.1"/>
    </source>
</evidence>
<evidence type="ECO:0000256" key="1">
    <source>
        <dbReference type="ARBA" id="ARBA00008714"/>
    </source>
</evidence>